<dbReference type="PROSITE" id="PS51257">
    <property type="entry name" value="PROKAR_LIPOPROTEIN"/>
    <property type="match status" value="1"/>
</dbReference>
<dbReference type="EMBL" id="QRYW01000010">
    <property type="protein sequence ID" value="RGV28105.1"/>
    <property type="molecule type" value="Genomic_DNA"/>
</dbReference>
<protein>
    <submittedName>
        <fullName evidence="4">RagB/SusD family nutrient uptake outer membrane protein</fullName>
    </submittedName>
</protein>
<evidence type="ECO:0000259" key="2">
    <source>
        <dbReference type="Pfam" id="PF14322"/>
    </source>
</evidence>
<dbReference type="GO" id="GO:0009279">
    <property type="term" value="C:cell outer membrane"/>
    <property type="evidence" value="ECO:0007669"/>
    <property type="project" value="UniProtKB-SubCell"/>
</dbReference>
<dbReference type="Gene3D" id="1.25.40.900">
    <property type="match status" value="1"/>
</dbReference>
<dbReference type="Gene3D" id="2.20.20.130">
    <property type="match status" value="1"/>
</dbReference>
<gene>
    <name evidence="3" type="ORF">DWW24_06170</name>
    <name evidence="4" type="ORF">DXA53_07145</name>
</gene>
<proteinExistence type="predicted"/>
<dbReference type="Gene3D" id="1.25.40.390">
    <property type="match status" value="1"/>
</dbReference>
<dbReference type="Proteomes" id="UP000283426">
    <property type="component" value="Unassembled WGS sequence"/>
</dbReference>
<dbReference type="Pfam" id="PF14322">
    <property type="entry name" value="SusD-like_3"/>
    <property type="match status" value="1"/>
</dbReference>
<keyword evidence="1" id="KW-0175">Coiled coil</keyword>
<sequence length="469" mass="53741">MMKNKIIYAIGWVLLLIVSGCSDWLSVSPRTEKPTEQLFETQNGFRDALTGAYIEMMSDKSYGEYLTMSKIEYLVDFWDPEKGSGEEALTLHRYSDAQAVTMIDALYEQQYKVILAVNAILEYVDLRQAIFDPGAYEAVKGECLALRAMCHLDILRLFGPVPAEATSVPILPYVETVTKELHRHVNFDGYKARLIADLENAEGLLKQHLEKQSEIEEDYFKYRTIRMNYYAVKALQARAYLWFGDTQKAYEAAQAVITAKDEDGNPRFRLGTAGDFSEGRFTLPCEQVFSLYRFDLQDKYTELFSGDGLYKGTKETTVKKELYGNTGSDIREMNLWNLLVMANKASYYVCNKYQVTEATSEKEEDKVIPLLRLSEMYLIAIEAGPETEAQRLWKEFLSARNLVTADLPSDAALRKAAIIAEYRKEFYGEGVTFFLHKRLNLPKNQWLWAPSDLEVNYVLPLPETELSEK</sequence>
<evidence type="ECO:0000313" key="4">
    <source>
        <dbReference type="EMBL" id="RGY07425.1"/>
    </source>
</evidence>
<evidence type="ECO:0000256" key="1">
    <source>
        <dbReference type="SAM" id="Coils"/>
    </source>
</evidence>
<dbReference type="SUPFAM" id="SSF48452">
    <property type="entry name" value="TPR-like"/>
    <property type="match status" value="1"/>
</dbReference>
<dbReference type="InterPro" id="IPR011990">
    <property type="entry name" value="TPR-like_helical_dom_sf"/>
</dbReference>
<name>A0A413ID29_9BACT</name>
<dbReference type="RefSeq" id="WP_083813734.1">
    <property type="nucleotide sequence ID" value="NZ_LT906459.1"/>
</dbReference>
<dbReference type="GeneID" id="61274787"/>
<evidence type="ECO:0000313" key="5">
    <source>
        <dbReference type="Proteomes" id="UP000283426"/>
    </source>
</evidence>
<dbReference type="EMBL" id="QSCO01000008">
    <property type="protein sequence ID" value="RGY07425.1"/>
    <property type="molecule type" value="Genomic_DNA"/>
</dbReference>
<evidence type="ECO:0000313" key="3">
    <source>
        <dbReference type="EMBL" id="RGV28105.1"/>
    </source>
</evidence>
<dbReference type="AlphaFoldDB" id="A0A413ID29"/>
<accession>A0A413ID29</accession>
<feature type="coiled-coil region" evidence="1">
    <location>
        <begin position="191"/>
        <end position="218"/>
    </location>
</feature>
<organism evidence="4 6">
    <name type="scientific">Odoribacter splanchnicus</name>
    <dbReference type="NCBI Taxonomy" id="28118"/>
    <lineage>
        <taxon>Bacteria</taxon>
        <taxon>Pseudomonadati</taxon>
        <taxon>Bacteroidota</taxon>
        <taxon>Bacteroidia</taxon>
        <taxon>Bacteroidales</taxon>
        <taxon>Odoribacteraceae</taxon>
        <taxon>Odoribacter</taxon>
    </lineage>
</organism>
<reference evidence="5 6" key="1">
    <citation type="submission" date="2018-08" db="EMBL/GenBank/DDBJ databases">
        <title>A genome reference for cultivated species of the human gut microbiota.</title>
        <authorList>
            <person name="Zou Y."/>
            <person name="Xue W."/>
            <person name="Luo G."/>
        </authorList>
    </citation>
    <scope>NUCLEOTIDE SEQUENCE [LARGE SCALE GENOMIC DNA]</scope>
    <source>
        <strain evidence="3 5">AF14-6AC</strain>
        <strain evidence="4 6">OF03-11</strain>
    </source>
</reference>
<dbReference type="Proteomes" id="UP000284434">
    <property type="component" value="Unassembled WGS sequence"/>
</dbReference>
<comment type="caution">
    <text evidence="4">The sequence shown here is derived from an EMBL/GenBank/DDBJ whole genome shotgun (WGS) entry which is preliminary data.</text>
</comment>
<dbReference type="InterPro" id="IPR033985">
    <property type="entry name" value="SusD-like_N"/>
</dbReference>
<feature type="domain" description="SusD-like N-terminal" evidence="2">
    <location>
        <begin position="23"/>
        <end position="212"/>
    </location>
</feature>
<evidence type="ECO:0000313" key="6">
    <source>
        <dbReference type="Proteomes" id="UP000284434"/>
    </source>
</evidence>